<evidence type="ECO:0000313" key="1">
    <source>
        <dbReference type="EMBL" id="STV72919.1"/>
    </source>
</evidence>
<organism evidence="1 2">
    <name type="scientific">Klebsiella michiganensis</name>
    <dbReference type="NCBI Taxonomy" id="1134687"/>
    <lineage>
        <taxon>Bacteria</taxon>
        <taxon>Pseudomonadati</taxon>
        <taxon>Pseudomonadota</taxon>
        <taxon>Gammaproteobacteria</taxon>
        <taxon>Enterobacterales</taxon>
        <taxon>Enterobacteriaceae</taxon>
        <taxon>Klebsiella/Raoultella group</taxon>
        <taxon>Klebsiella</taxon>
    </lineage>
</organism>
<comment type="caution">
    <text evidence="1">The sequence shown here is derived from an EMBL/GenBank/DDBJ whole genome shotgun (WGS) entry which is preliminary data.</text>
</comment>
<dbReference type="Proteomes" id="UP000254863">
    <property type="component" value="Unassembled WGS sequence"/>
</dbReference>
<accession>A0A7H4N0F7</accession>
<protein>
    <submittedName>
        <fullName evidence="1">Uncharacterized protein</fullName>
    </submittedName>
</protein>
<dbReference type="AlphaFoldDB" id="A0A7H4N0F7"/>
<evidence type="ECO:0000313" key="2">
    <source>
        <dbReference type="Proteomes" id="UP000254863"/>
    </source>
</evidence>
<gene>
    <name evidence="1" type="ORF">NCTC11685_00723</name>
</gene>
<reference evidence="1 2" key="1">
    <citation type="submission" date="2018-06" db="EMBL/GenBank/DDBJ databases">
        <authorList>
            <consortium name="Pathogen Informatics"/>
            <person name="Doyle S."/>
        </authorList>
    </citation>
    <scope>NUCLEOTIDE SEQUENCE [LARGE SCALE GENOMIC DNA]</scope>
    <source>
        <strain evidence="1 2">NCTC11685</strain>
    </source>
</reference>
<dbReference type="EMBL" id="UGMS01000001">
    <property type="protein sequence ID" value="STV72919.1"/>
    <property type="molecule type" value="Genomic_DNA"/>
</dbReference>
<proteinExistence type="predicted"/>
<sequence length="43" mass="4725">MKQDINIDALMADAWLTVTELRFGARLADGEGDPPVATLCRSY</sequence>
<name>A0A7H4N0F7_9ENTR</name>